<evidence type="ECO:0000313" key="1">
    <source>
        <dbReference type="EMBL" id="KYZ77076.1"/>
    </source>
</evidence>
<protein>
    <submittedName>
        <fullName evidence="1">Competence protein ComF</fullName>
    </submittedName>
</protein>
<comment type="caution">
    <text evidence="1">The sequence shown here is derived from an EMBL/GenBank/DDBJ whole genome shotgun (WGS) entry which is preliminary data.</text>
</comment>
<proteinExistence type="predicted"/>
<dbReference type="EMBL" id="LSGP01000013">
    <property type="protein sequence ID" value="KYZ77076.1"/>
    <property type="molecule type" value="Genomic_DNA"/>
</dbReference>
<organism evidence="1 2">
    <name type="scientific">Anaerosporomusa subterranea</name>
    <dbReference type="NCBI Taxonomy" id="1794912"/>
    <lineage>
        <taxon>Bacteria</taxon>
        <taxon>Bacillati</taxon>
        <taxon>Bacillota</taxon>
        <taxon>Negativicutes</taxon>
        <taxon>Acetonemataceae</taxon>
        <taxon>Anaerosporomusa</taxon>
    </lineage>
</organism>
<reference evidence="1 2" key="1">
    <citation type="submission" date="2016-02" db="EMBL/GenBank/DDBJ databases">
        <title>Anaerosporomusa subterraneum gen. nov., sp. nov., a spore-forming obligate anaerobe isolated from saprolite.</title>
        <authorList>
            <person name="Choi J.K."/>
            <person name="Shah M."/>
            <person name="Yee N."/>
        </authorList>
    </citation>
    <scope>NUCLEOTIDE SEQUENCE [LARGE SCALE GENOMIC DNA]</scope>
    <source>
        <strain evidence="1 2">RU4</strain>
    </source>
</reference>
<dbReference type="AlphaFoldDB" id="A0A154BSX5"/>
<keyword evidence="2" id="KW-1185">Reference proteome</keyword>
<dbReference type="InterPro" id="IPR019657">
    <property type="entry name" value="ComFB"/>
</dbReference>
<dbReference type="Proteomes" id="UP000076268">
    <property type="component" value="Unassembled WGS sequence"/>
</dbReference>
<sequence>MHLKNYMEDLVWEKLDEVMATQPDMCNCEQCRYDVASLALNYLPSRYVVTATGETYTRVKSLEMQFVIDIISAISRAMIIVQAKPRHPAEK</sequence>
<dbReference type="OrthoDB" id="5616024at2"/>
<evidence type="ECO:0000313" key="2">
    <source>
        <dbReference type="Proteomes" id="UP000076268"/>
    </source>
</evidence>
<dbReference type="Pfam" id="PF10719">
    <property type="entry name" value="ComFB"/>
    <property type="match status" value="1"/>
</dbReference>
<accession>A0A154BSX5</accession>
<dbReference type="STRING" id="1794912.AXX12_02770"/>
<name>A0A154BSX5_ANASB</name>
<dbReference type="RefSeq" id="WP_066238739.1">
    <property type="nucleotide sequence ID" value="NZ_LSGP01000013.1"/>
</dbReference>
<gene>
    <name evidence="1" type="ORF">AXX12_02770</name>
</gene>